<keyword evidence="7" id="KW-0274">FAD</keyword>
<dbReference type="InterPro" id="IPR036155">
    <property type="entry name" value="Crypto/Photolyase_N_sf"/>
</dbReference>
<dbReference type="AlphaFoldDB" id="A0A644WY48"/>
<dbReference type="FunFam" id="3.40.50.620:FF:000110">
    <property type="entry name" value="Deoxyribodipyrimidine photolyase"/>
    <property type="match status" value="1"/>
</dbReference>
<organism evidence="14">
    <name type="scientific">bioreactor metagenome</name>
    <dbReference type="NCBI Taxonomy" id="1076179"/>
    <lineage>
        <taxon>unclassified sequences</taxon>
        <taxon>metagenomes</taxon>
        <taxon>ecological metagenomes</taxon>
    </lineage>
</organism>
<evidence type="ECO:0000256" key="5">
    <source>
        <dbReference type="ARBA" id="ARBA00022630"/>
    </source>
</evidence>
<evidence type="ECO:0000256" key="3">
    <source>
        <dbReference type="ARBA" id="ARBA00013149"/>
    </source>
</evidence>
<accession>A0A644WY48</accession>
<evidence type="ECO:0000256" key="4">
    <source>
        <dbReference type="ARBA" id="ARBA00014046"/>
    </source>
</evidence>
<evidence type="ECO:0000256" key="7">
    <source>
        <dbReference type="ARBA" id="ARBA00022827"/>
    </source>
</evidence>
<keyword evidence="5" id="KW-0285">Flavoprotein</keyword>
<evidence type="ECO:0000256" key="10">
    <source>
        <dbReference type="ARBA" id="ARBA00023239"/>
    </source>
</evidence>
<comment type="caution">
    <text evidence="14">The sequence shown here is derived from an EMBL/GenBank/DDBJ whole genome shotgun (WGS) entry which is preliminary data.</text>
</comment>
<evidence type="ECO:0000256" key="12">
    <source>
        <dbReference type="ARBA" id="ARBA00033999"/>
    </source>
</evidence>
<comment type="catalytic activity">
    <reaction evidence="12">
        <text>cyclobutadipyrimidine (in DNA) = 2 pyrimidine residues (in DNA).</text>
        <dbReference type="EC" id="4.1.99.3"/>
    </reaction>
</comment>
<keyword evidence="10" id="KW-0456">Lyase</keyword>
<evidence type="ECO:0000256" key="2">
    <source>
        <dbReference type="ARBA" id="ARBA00006409"/>
    </source>
</evidence>
<keyword evidence="8" id="KW-0238">DNA-binding</keyword>
<sequence length="451" mass="50103">MTLPHLPRDISRRTRLLKDGHSGNGPVIYWMSRDQRAADNWALLAAAHAASALSRPLRVFFCLAPAFSGASSRHYGFLAEGLRQVAGSLAAKNIPLEILTGKPGITAGKRAHSMNAALIVTDFDPYPEKRSWKTELLKTASCPVAETDAHNIVPSWIASPKKEYSAATFRRKVSPLLPEWLTDIPEIEPMPPMNMEGAAPFAFPGTFPASLSAPDTGDPLEWITPGEHAASERLRIFLREGLERYGQERNDPGLDGLSGLSPWLHFGHLSAQRAAFAVSATPETESSKAFLEELIIRRELADNFCHFEEAAGTYGGLPEWSRKTLDAHRKDSRPVLYDIHTLEKARTSDPLWNAAQREMTSRGKMHGWARMYWAKKILEWSPSPEEAFITALFLNDRYELDGRDPNGIAGISGAIGGLHDRPWPERPVFGTVRYMNYGGAARKFKEPLNKN</sequence>
<evidence type="ECO:0000313" key="14">
    <source>
        <dbReference type="EMBL" id="MPM08835.1"/>
    </source>
</evidence>
<dbReference type="Gene3D" id="1.25.40.80">
    <property type="match status" value="1"/>
</dbReference>
<comment type="similarity">
    <text evidence="2">Belongs to the DNA photolyase class-2 family.</text>
</comment>
<dbReference type="PANTHER" id="PTHR10211">
    <property type="entry name" value="DEOXYRIBODIPYRIMIDINE PHOTOLYASE"/>
    <property type="match status" value="1"/>
</dbReference>
<name>A0A644WY48_9ZZZZ</name>
<dbReference type="GO" id="GO:0000719">
    <property type="term" value="P:photoreactive repair"/>
    <property type="evidence" value="ECO:0007669"/>
    <property type="project" value="TreeGrafter"/>
</dbReference>
<evidence type="ECO:0000256" key="8">
    <source>
        <dbReference type="ARBA" id="ARBA00023125"/>
    </source>
</evidence>
<reference evidence="14" key="1">
    <citation type="submission" date="2019-08" db="EMBL/GenBank/DDBJ databases">
        <authorList>
            <person name="Kucharzyk K."/>
            <person name="Murdoch R.W."/>
            <person name="Higgins S."/>
            <person name="Loffler F."/>
        </authorList>
    </citation>
    <scope>NUCLEOTIDE SEQUENCE</scope>
</reference>
<proteinExistence type="inferred from homology"/>
<evidence type="ECO:0000256" key="6">
    <source>
        <dbReference type="ARBA" id="ARBA00022763"/>
    </source>
</evidence>
<dbReference type="InterPro" id="IPR036134">
    <property type="entry name" value="Crypto/Photolyase_FAD-like_sf"/>
</dbReference>
<dbReference type="GO" id="GO:0003904">
    <property type="term" value="F:deoxyribodipyrimidine photo-lyase activity"/>
    <property type="evidence" value="ECO:0007669"/>
    <property type="project" value="UniProtKB-EC"/>
</dbReference>
<dbReference type="SUPFAM" id="SSF52425">
    <property type="entry name" value="Cryptochrome/photolyase, N-terminal domain"/>
    <property type="match status" value="1"/>
</dbReference>
<dbReference type="GO" id="GO:0003677">
    <property type="term" value="F:DNA binding"/>
    <property type="evidence" value="ECO:0007669"/>
    <property type="project" value="UniProtKB-KW"/>
</dbReference>
<keyword evidence="6" id="KW-0227">DNA damage</keyword>
<dbReference type="PROSITE" id="PS01083">
    <property type="entry name" value="DNA_PHOTOLYASES_2_1"/>
    <property type="match status" value="1"/>
</dbReference>
<gene>
    <name evidence="14" type="ORF">SDC9_55151</name>
</gene>
<dbReference type="Pfam" id="PF00875">
    <property type="entry name" value="DNA_photolyase"/>
    <property type="match status" value="1"/>
</dbReference>
<dbReference type="InterPro" id="IPR014729">
    <property type="entry name" value="Rossmann-like_a/b/a_fold"/>
</dbReference>
<dbReference type="InterPro" id="IPR032673">
    <property type="entry name" value="DNA_photolyase_2_CS"/>
</dbReference>
<dbReference type="PROSITE" id="PS51645">
    <property type="entry name" value="PHR_CRY_ALPHA_BETA"/>
    <property type="match status" value="1"/>
</dbReference>
<comment type="cofactor">
    <cofactor evidence="1">
        <name>FAD</name>
        <dbReference type="ChEBI" id="CHEBI:57692"/>
    </cofactor>
</comment>
<dbReference type="EC" id="4.1.99.3" evidence="3"/>
<dbReference type="SUPFAM" id="SSF48173">
    <property type="entry name" value="Cryptochrome/photolyase FAD-binding domain"/>
    <property type="match status" value="1"/>
</dbReference>
<dbReference type="FunFam" id="1.10.579.10:FF:000002">
    <property type="entry name" value="Deoxyribodipyrimidine photolyase"/>
    <property type="match status" value="1"/>
</dbReference>
<feature type="domain" description="Photolyase/cryptochrome alpha/beta" evidence="13">
    <location>
        <begin position="25"/>
        <end position="155"/>
    </location>
</feature>
<evidence type="ECO:0000256" key="9">
    <source>
        <dbReference type="ARBA" id="ARBA00023204"/>
    </source>
</evidence>
<protein>
    <recommendedName>
        <fullName evidence="4">Deoxyribodipyrimidine photo-lyase</fullName>
        <ecNumber evidence="3">4.1.99.3</ecNumber>
    </recommendedName>
    <alternativeName>
        <fullName evidence="11">DNA photolyase</fullName>
    </alternativeName>
</protein>
<dbReference type="Gene3D" id="1.10.579.10">
    <property type="entry name" value="DNA Cyclobutane Dipyrimidine Photolyase, subunit A, domain 3"/>
    <property type="match status" value="1"/>
</dbReference>
<dbReference type="Gene3D" id="3.40.50.620">
    <property type="entry name" value="HUPs"/>
    <property type="match status" value="1"/>
</dbReference>
<dbReference type="InterPro" id="IPR052219">
    <property type="entry name" value="Photolyase_Class-2"/>
</dbReference>
<evidence type="ECO:0000256" key="1">
    <source>
        <dbReference type="ARBA" id="ARBA00001974"/>
    </source>
</evidence>
<dbReference type="PANTHER" id="PTHR10211:SF0">
    <property type="entry name" value="DEOXYRIBODIPYRIMIDINE PHOTO-LYASE"/>
    <property type="match status" value="1"/>
</dbReference>
<evidence type="ECO:0000259" key="13">
    <source>
        <dbReference type="PROSITE" id="PS51645"/>
    </source>
</evidence>
<evidence type="ECO:0000256" key="11">
    <source>
        <dbReference type="ARBA" id="ARBA00031671"/>
    </source>
</evidence>
<keyword evidence="9" id="KW-0234">DNA repair</keyword>
<dbReference type="EMBL" id="VSSQ01001495">
    <property type="protein sequence ID" value="MPM08835.1"/>
    <property type="molecule type" value="Genomic_DNA"/>
</dbReference>
<dbReference type="InterPro" id="IPR006050">
    <property type="entry name" value="DNA_photolyase_N"/>
</dbReference>